<dbReference type="EMBL" id="CP000939">
    <property type="protein sequence ID" value="ACA46274.1"/>
    <property type="molecule type" value="Genomic_DNA"/>
</dbReference>
<name>B1IFQ9_CLOBK</name>
<reference evidence="1 2" key="1">
    <citation type="journal article" date="2007" name="PLoS ONE">
        <title>Analysis of the neurotoxin complex genes in Clostridium botulinum A1-A4 and B1 strains: BoNT/A3, /Ba4 and /B1 clusters are located within plasmids.</title>
        <authorList>
            <person name="Smith T.J."/>
            <person name="Hill K.K."/>
            <person name="Foley B.T."/>
            <person name="Detter J.C."/>
            <person name="Munk A.C."/>
            <person name="Bruce D.C."/>
            <person name="Doggett N.A."/>
            <person name="Smith L.A."/>
            <person name="Marks J.D."/>
            <person name="Xie G."/>
            <person name="Brettin T.S."/>
        </authorList>
    </citation>
    <scope>NUCLEOTIDE SEQUENCE [LARGE SCALE GENOMIC DNA]</scope>
    <source>
        <strain evidence="2">Okra / Type B1</strain>
    </source>
</reference>
<dbReference type="Proteomes" id="UP000008541">
    <property type="component" value="Chromosome"/>
</dbReference>
<dbReference type="AlphaFoldDB" id="B1IFQ9"/>
<organism evidence="1 2">
    <name type="scientific">Clostridium botulinum (strain Okra / Type B1)</name>
    <dbReference type="NCBI Taxonomy" id="498213"/>
    <lineage>
        <taxon>Bacteria</taxon>
        <taxon>Bacillati</taxon>
        <taxon>Bacillota</taxon>
        <taxon>Clostridia</taxon>
        <taxon>Eubacteriales</taxon>
        <taxon>Clostridiaceae</taxon>
        <taxon>Clostridium</taxon>
    </lineage>
</organism>
<gene>
    <name evidence="1" type="ordered locus">CLD_2556</name>
</gene>
<protein>
    <submittedName>
        <fullName evidence="1">Uncharacterized protein</fullName>
    </submittedName>
</protein>
<proteinExistence type="predicted"/>
<evidence type="ECO:0000313" key="2">
    <source>
        <dbReference type="Proteomes" id="UP000008541"/>
    </source>
</evidence>
<evidence type="ECO:0000313" key="1">
    <source>
        <dbReference type="EMBL" id="ACA46274.1"/>
    </source>
</evidence>
<dbReference type="KEGG" id="cbb:CLD_2556"/>
<dbReference type="HOGENOM" id="CLU_3287239_0_0_9"/>
<sequence length="40" mass="4941">MEIRMKIEEIEKIIIGYWSEVKQDIKLYEKISLLLKLKQF</sequence>
<accession>B1IFQ9</accession>